<gene>
    <name evidence="1" type="ORF">Tco_1121433</name>
</gene>
<evidence type="ECO:0008006" key="3">
    <source>
        <dbReference type="Google" id="ProtNLM"/>
    </source>
</evidence>
<reference evidence="1" key="2">
    <citation type="submission" date="2022-01" db="EMBL/GenBank/DDBJ databases">
        <authorList>
            <person name="Yamashiro T."/>
            <person name="Shiraishi A."/>
            <person name="Satake H."/>
            <person name="Nakayama K."/>
        </authorList>
    </citation>
    <scope>NUCLEOTIDE SEQUENCE</scope>
</reference>
<sequence>MSSSMNLFKFPRLTKDNYGIWCIRMKALLGSHDVLVIVEKGIEKYDDESSLIAAQRVELQKARKKDHSALTLIYQCLDDVMFDKVTNASTCKESWEILPNAFKRIDKVKRRNGESLSDTKVIEKILRSLPPSFDYIVVAIEESKDIDFMTIDQLMRSLQAHEEKNKDEDAILFMVVVVSKDMDEEEEEKMSTKKMRTNGLDVSLCVASLGENFSLRDWHEILDTKAMHRYAISSLLDTACRLSEQYLQLSLFKL</sequence>
<evidence type="ECO:0000313" key="1">
    <source>
        <dbReference type="EMBL" id="GJU05003.1"/>
    </source>
</evidence>
<proteinExistence type="predicted"/>
<name>A0ABQ5IXP3_9ASTR</name>
<keyword evidence="2" id="KW-1185">Reference proteome</keyword>
<evidence type="ECO:0000313" key="2">
    <source>
        <dbReference type="Proteomes" id="UP001151760"/>
    </source>
</evidence>
<comment type="caution">
    <text evidence="1">The sequence shown here is derived from an EMBL/GenBank/DDBJ whole genome shotgun (WGS) entry which is preliminary data.</text>
</comment>
<organism evidence="1 2">
    <name type="scientific">Tanacetum coccineum</name>
    <dbReference type="NCBI Taxonomy" id="301880"/>
    <lineage>
        <taxon>Eukaryota</taxon>
        <taxon>Viridiplantae</taxon>
        <taxon>Streptophyta</taxon>
        <taxon>Embryophyta</taxon>
        <taxon>Tracheophyta</taxon>
        <taxon>Spermatophyta</taxon>
        <taxon>Magnoliopsida</taxon>
        <taxon>eudicotyledons</taxon>
        <taxon>Gunneridae</taxon>
        <taxon>Pentapetalae</taxon>
        <taxon>asterids</taxon>
        <taxon>campanulids</taxon>
        <taxon>Asterales</taxon>
        <taxon>Asteraceae</taxon>
        <taxon>Asteroideae</taxon>
        <taxon>Anthemideae</taxon>
        <taxon>Anthemidinae</taxon>
        <taxon>Tanacetum</taxon>
    </lineage>
</organism>
<dbReference type="PANTHER" id="PTHR35317">
    <property type="entry name" value="OS04G0629600 PROTEIN"/>
    <property type="match status" value="1"/>
</dbReference>
<accession>A0ABQ5IXP3</accession>
<protein>
    <recommendedName>
        <fullName evidence="3">DUF4219 domain-containing protein</fullName>
    </recommendedName>
</protein>
<dbReference type="Proteomes" id="UP001151760">
    <property type="component" value="Unassembled WGS sequence"/>
</dbReference>
<dbReference type="EMBL" id="BQNB010021305">
    <property type="protein sequence ID" value="GJU05003.1"/>
    <property type="molecule type" value="Genomic_DNA"/>
</dbReference>
<reference evidence="1" key="1">
    <citation type="journal article" date="2022" name="Int. J. Mol. Sci.">
        <title>Draft Genome of Tanacetum Coccineum: Genomic Comparison of Closely Related Tanacetum-Family Plants.</title>
        <authorList>
            <person name="Yamashiro T."/>
            <person name="Shiraishi A."/>
            <person name="Nakayama K."/>
            <person name="Satake H."/>
        </authorList>
    </citation>
    <scope>NUCLEOTIDE SEQUENCE</scope>
</reference>
<dbReference type="Pfam" id="PF14223">
    <property type="entry name" value="Retrotran_gag_2"/>
    <property type="match status" value="2"/>
</dbReference>
<dbReference type="PANTHER" id="PTHR35317:SF28">
    <property type="entry name" value="ZINC FINGER, CCHC-TYPE, RIBONUCLEASE H-LIKE DOMAIN, GAG-PRE-INTEGRASE DOMAIN PROTEIN-RELATED"/>
    <property type="match status" value="1"/>
</dbReference>